<accession>A0A6A6E8R0</accession>
<dbReference type="InterPro" id="IPR001810">
    <property type="entry name" value="F-box_dom"/>
</dbReference>
<dbReference type="SUPFAM" id="SSF81383">
    <property type="entry name" value="F-box domain"/>
    <property type="match status" value="1"/>
</dbReference>
<dbReference type="Proteomes" id="UP000800200">
    <property type="component" value="Unassembled WGS sequence"/>
</dbReference>
<evidence type="ECO:0000313" key="3">
    <source>
        <dbReference type="Proteomes" id="UP000800200"/>
    </source>
</evidence>
<protein>
    <recommendedName>
        <fullName evidence="1">F-box domain-containing protein</fullName>
    </recommendedName>
</protein>
<name>A0A6A6E8R0_9PEZI</name>
<organism evidence="2 3">
    <name type="scientific">Zopfia rhizophila CBS 207.26</name>
    <dbReference type="NCBI Taxonomy" id="1314779"/>
    <lineage>
        <taxon>Eukaryota</taxon>
        <taxon>Fungi</taxon>
        <taxon>Dikarya</taxon>
        <taxon>Ascomycota</taxon>
        <taxon>Pezizomycotina</taxon>
        <taxon>Dothideomycetes</taxon>
        <taxon>Dothideomycetes incertae sedis</taxon>
        <taxon>Zopfiaceae</taxon>
        <taxon>Zopfia</taxon>
    </lineage>
</organism>
<feature type="domain" description="F-box" evidence="1">
    <location>
        <begin position="77"/>
        <end position="122"/>
    </location>
</feature>
<proteinExistence type="predicted"/>
<dbReference type="InterPro" id="IPR036047">
    <property type="entry name" value="F-box-like_dom_sf"/>
</dbReference>
<dbReference type="AlphaFoldDB" id="A0A6A6E8R0"/>
<keyword evidence="3" id="KW-1185">Reference proteome</keyword>
<reference evidence="2" key="1">
    <citation type="journal article" date="2020" name="Stud. Mycol.">
        <title>101 Dothideomycetes genomes: a test case for predicting lifestyles and emergence of pathogens.</title>
        <authorList>
            <person name="Haridas S."/>
            <person name="Albert R."/>
            <person name="Binder M."/>
            <person name="Bloem J."/>
            <person name="Labutti K."/>
            <person name="Salamov A."/>
            <person name="Andreopoulos B."/>
            <person name="Baker S."/>
            <person name="Barry K."/>
            <person name="Bills G."/>
            <person name="Bluhm B."/>
            <person name="Cannon C."/>
            <person name="Castanera R."/>
            <person name="Culley D."/>
            <person name="Daum C."/>
            <person name="Ezra D."/>
            <person name="Gonzalez J."/>
            <person name="Henrissat B."/>
            <person name="Kuo A."/>
            <person name="Liang C."/>
            <person name="Lipzen A."/>
            <person name="Lutzoni F."/>
            <person name="Magnuson J."/>
            <person name="Mondo S."/>
            <person name="Nolan M."/>
            <person name="Ohm R."/>
            <person name="Pangilinan J."/>
            <person name="Park H.-J."/>
            <person name="Ramirez L."/>
            <person name="Alfaro M."/>
            <person name="Sun H."/>
            <person name="Tritt A."/>
            <person name="Yoshinaga Y."/>
            <person name="Zwiers L.-H."/>
            <person name="Turgeon B."/>
            <person name="Goodwin S."/>
            <person name="Spatafora J."/>
            <person name="Crous P."/>
            <person name="Grigoriev I."/>
        </authorList>
    </citation>
    <scope>NUCLEOTIDE SEQUENCE</scope>
    <source>
        <strain evidence="2">CBS 207.26</strain>
    </source>
</reference>
<dbReference type="OrthoDB" id="3766406at2759"/>
<evidence type="ECO:0000259" key="1">
    <source>
        <dbReference type="PROSITE" id="PS50181"/>
    </source>
</evidence>
<evidence type="ECO:0000313" key="2">
    <source>
        <dbReference type="EMBL" id="KAF2186969.1"/>
    </source>
</evidence>
<dbReference type="Pfam" id="PF12937">
    <property type="entry name" value="F-box-like"/>
    <property type="match status" value="1"/>
</dbReference>
<dbReference type="EMBL" id="ML994628">
    <property type="protein sequence ID" value="KAF2186969.1"/>
    <property type="molecule type" value="Genomic_DNA"/>
</dbReference>
<gene>
    <name evidence="2" type="ORF">K469DRAFT_705515</name>
</gene>
<dbReference type="PROSITE" id="PS50181">
    <property type="entry name" value="FBOX"/>
    <property type="match status" value="1"/>
</dbReference>
<sequence length="403" mass="45863">MSFLPAQMSFGDLRRVYRPSFSQRVITILPCAFSPESCTAHRVGRNQPQWAKKENASILTNWLEFIPSILATGKNRQCHLLSLPVELLQEIATYLPEYERIALALTCKALQATLGSDSFPSLQKIDKNEFISLLTALQRDIPNYRVCCPCKTLHGPNNSAVALPPNKLRRLSQPDPLLKCAAACLLAPFHGLSPDRRLLYWLSHEHVQRAINKRICLSTLRCSGSNSPFSDVPGLHDATFDFKIVPVLSRRNIIFHASYDVRFACTPSRWWSEGYVKSLVQYFDLRCCMHCSTDQMLDEIICFLYHGRTSTQQESNACVRAREPQNVPVDEGCGHHIHACECATEYKIEALKEPGQGQHAPIGVRIYVWQWLGHRSDDYVLRHRGVLRNLYEDAVLELEWNAD</sequence>